<sequence length="134" mass="15807">METWRNLICKANQSFRAGDWKSAESQYLTAMERIDHLYKNYSDNEQILMAWLASYHNLSELYGRLGRVDAQLSHIMQPYHQLKNRLMTQADHEPIYAAILHGINLSCKELYLYQKQQLELSGGVNLKYQQQVFH</sequence>
<gene>
    <name evidence="1" type="ORF">K0625_07245</name>
</gene>
<name>A0ABS7E186_9GAMM</name>
<evidence type="ECO:0008006" key="3">
    <source>
        <dbReference type="Google" id="ProtNLM"/>
    </source>
</evidence>
<dbReference type="Proteomes" id="UP001195963">
    <property type="component" value="Unassembled WGS sequence"/>
</dbReference>
<dbReference type="EMBL" id="JAHZST010000004">
    <property type="protein sequence ID" value="MBW8183459.1"/>
    <property type="molecule type" value="Genomic_DNA"/>
</dbReference>
<protein>
    <recommendedName>
        <fullName evidence="3">Tetratricopeptide repeat protein</fullName>
    </recommendedName>
</protein>
<keyword evidence="2" id="KW-1185">Reference proteome</keyword>
<comment type="caution">
    <text evidence="1">The sequence shown here is derived from an EMBL/GenBank/DDBJ whole genome shotgun (WGS) entry which is preliminary data.</text>
</comment>
<proteinExistence type="predicted"/>
<dbReference type="Gene3D" id="1.25.40.10">
    <property type="entry name" value="Tetratricopeptide repeat domain"/>
    <property type="match status" value="1"/>
</dbReference>
<accession>A0ABS7E186</accession>
<evidence type="ECO:0000313" key="1">
    <source>
        <dbReference type="EMBL" id="MBW8183459.1"/>
    </source>
</evidence>
<organism evidence="1 2">
    <name type="scientific">Shewanella nanhaiensis</name>
    <dbReference type="NCBI Taxonomy" id="2864872"/>
    <lineage>
        <taxon>Bacteria</taxon>
        <taxon>Pseudomonadati</taxon>
        <taxon>Pseudomonadota</taxon>
        <taxon>Gammaproteobacteria</taxon>
        <taxon>Alteromonadales</taxon>
        <taxon>Shewanellaceae</taxon>
        <taxon>Shewanella</taxon>
    </lineage>
</organism>
<dbReference type="RefSeq" id="WP_220109080.1">
    <property type="nucleotide sequence ID" value="NZ_JAHZST010000004.1"/>
</dbReference>
<evidence type="ECO:0000313" key="2">
    <source>
        <dbReference type="Proteomes" id="UP001195963"/>
    </source>
</evidence>
<dbReference type="InterPro" id="IPR011990">
    <property type="entry name" value="TPR-like_helical_dom_sf"/>
</dbReference>
<reference evidence="1 2" key="1">
    <citation type="submission" date="2021-07" db="EMBL/GenBank/DDBJ databases">
        <title>Shewanella sp. nov, isolated from SCS.</title>
        <authorList>
            <person name="Cao W.R."/>
        </authorList>
    </citation>
    <scope>NUCLEOTIDE SEQUENCE [LARGE SCALE GENOMIC DNA]</scope>
    <source>
        <strain evidence="1 2">NR704-98</strain>
    </source>
</reference>